<accession>A0ABN3KSZ6</accession>
<dbReference type="PANTHER" id="PTHR43080:SF2">
    <property type="entry name" value="CBS DOMAIN-CONTAINING PROTEIN"/>
    <property type="match status" value="1"/>
</dbReference>
<evidence type="ECO:0000256" key="2">
    <source>
        <dbReference type="PROSITE-ProRule" id="PRU00703"/>
    </source>
</evidence>
<keyword evidence="5" id="KW-1185">Reference proteome</keyword>
<dbReference type="SUPFAM" id="SSF54631">
    <property type="entry name" value="CBS-domain pair"/>
    <property type="match status" value="1"/>
</dbReference>
<dbReference type="EMBL" id="BAAATA010000001">
    <property type="protein sequence ID" value="GAA2469023.1"/>
    <property type="molecule type" value="Genomic_DNA"/>
</dbReference>
<dbReference type="PROSITE" id="PS51371">
    <property type="entry name" value="CBS"/>
    <property type="match status" value="2"/>
</dbReference>
<comment type="caution">
    <text evidence="4">The sequence shown here is derived from an EMBL/GenBank/DDBJ whole genome shotgun (WGS) entry which is preliminary data.</text>
</comment>
<evidence type="ECO:0000259" key="3">
    <source>
        <dbReference type="PROSITE" id="PS51371"/>
    </source>
</evidence>
<dbReference type="RefSeq" id="WP_182314308.1">
    <property type="nucleotide sequence ID" value="NZ_BAAATA010000001.1"/>
</dbReference>
<evidence type="ECO:0000313" key="4">
    <source>
        <dbReference type="EMBL" id="GAA2469023.1"/>
    </source>
</evidence>
<sequence length="146" mass="16309">MAKGQKMKAREIMHKGTQCVAEDQTLMDAARMMRDLGVGCVPICGTDDRLKGMITDRDIVVKCVAEGRSAQDIKAREFGGELYWIDADADISEALETMEQHQIKRLPVIDTKNNHRLIGMISEADLARNLSDEKLAEFVEHVYATA</sequence>
<feature type="domain" description="CBS" evidence="3">
    <location>
        <begin position="13"/>
        <end position="73"/>
    </location>
</feature>
<dbReference type="SMART" id="SM00116">
    <property type="entry name" value="CBS"/>
    <property type="match status" value="2"/>
</dbReference>
<proteinExistence type="predicted"/>
<dbReference type="CDD" id="cd04622">
    <property type="entry name" value="CBS_pair_HRP1_like"/>
    <property type="match status" value="1"/>
</dbReference>
<evidence type="ECO:0000313" key="5">
    <source>
        <dbReference type="Proteomes" id="UP001501358"/>
    </source>
</evidence>
<protein>
    <submittedName>
        <fullName evidence="4">Hypoxic response protein Hrp1</fullName>
    </submittedName>
</protein>
<gene>
    <name evidence="4" type="primary">hrp1</name>
    <name evidence="4" type="ORF">GCM10010406_00430</name>
</gene>
<reference evidence="5" key="1">
    <citation type="journal article" date="2019" name="Int. J. Syst. Evol. Microbiol.">
        <title>The Global Catalogue of Microorganisms (GCM) 10K type strain sequencing project: providing services to taxonomists for standard genome sequencing and annotation.</title>
        <authorList>
            <consortium name="The Broad Institute Genomics Platform"/>
            <consortium name="The Broad Institute Genome Sequencing Center for Infectious Disease"/>
            <person name="Wu L."/>
            <person name="Ma J."/>
        </authorList>
    </citation>
    <scope>NUCLEOTIDE SEQUENCE [LARGE SCALE GENOMIC DNA]</scope>
    <source>
        <strain evidence="5">JCM 6307</strain>
    </source>
</reference>
<organism evidence="4 5">
    <name type="scientific">Streptomyces thermolineatus</name>
    <dbReference type="NCBI Taxonomy" id="44033"/>
    <lineage>
        <taxon>Bacteria</taxon>
        <taxon>Bacillati</taxon>
        <taxon>Actinomycetota</taxon>
        <taxon>Actinomycetes</taxon>
        <taxon>Kitasatosporales</taxon>
        <taxon>Streptomycetaceae</taxon>
        <taxon>Streptomyces</taxon>
    </lineage>
</organism>
<dbReference type="InterPro" id="IPR051257">
    <property type="entry name" value="Diverse_CBS-Domain"/>
</dbReference>
<keyword evidence="1 2" id="KW-0129">CBS domain</keyword>
<dbReference type="InterPro" id="IPR000644">
    <property type="entry name" value="CBS_dom"/>
</dbReference>
<dbReference type="Pfam" id="PF00571">
    <property type="entry name" value="CBS"/>
    <property type="match status" value="2"/>
</dbReference>
<dbReference type="PANTHER" id="PTHR43080">
    <property type="entry name" value="CBS DOMAIN-CONTAINING PROTEIN CBSX3, MITOCHONDRIAL"/>
    <property type="match status" value="1"/>
</dbReference>
<feature type="domain" description="CBS" evidence="3">
    <location>
        <begin position="75"/>
        <end position="137"/>
    </location>
</feature>
<dbReference type="Proteomes" id="UP001501358">
    <property type="component" value="Unassembled WGS sequence"/>
</dbReference>
<evidence type="ECO:0000256" key="1">
    <source>
        <dbReference type="ARBA" id="ARBA00023122"/>
    </source>
</evidence>
<name>A0ABN3KSZ6_9ACTN</name>
<dbReference type="Gene3D" id="3.10.580.10">
    <property type="entry name" value="CBS-domain"/>
    <property type="match status" value="1"/>
</dbReference>
<dbReference type="InterPro" id="IPR046342">
    <property type="entry name" value="CBS_dom_sf"/>
</dbReference>